<dbReference type="PANTHER" id="PTHR45937">
    <property type="entry name" value="ASPARAGINE SYNTHETASE DOMAIN-CONTAINING PROTEIN 1"/>
    <property type="match status" value="1"/>
</dbReference>
<reference evidence="4 5" key="2">
    <citation type="journal article" date="2013" name="Genome Biol. Evol.">
        <title>Genome sequencing of Giardia lamblia genotypes A2 and B isolates (DH and GS) and comparative analysis with the genomes of genotypes A1 and E (WB and Pig).</title>
        <authorList>
            <person name="Adam R.D."/>
            <person name="Dahlstrom E.W."/>
            <person name="Martens C.A."/>
            <person name="Bruno D.P."/>
            <person name="Barbian K.D."/>
            <person name="Ricklefs S.M."/>
            <person name="Hernandez M.M."/>
            <person name="Narla N.P."/>
            <person name="Patel R.B."/>
            <person name="Porcella S.F."/>
            <person name="Nash T.E."/>
        </authorList>
    </citation>
    <scope>NUCLEOTIDE SEQUENCE [LARGE SCALE GENOMIC DNA]</scope>
    <source>
        <strain evidence="4 5">GS</strain>
    </source>
</reference>
<organism evidence="4 5">
    <name type="scientific">Giardia intestinalis</name>
    <name type="common">Giardia lamblia</name>
    <dbReference type="NCBI Taxonomy" id="5741"/>
    <lineage>
        <taxon>Eukaryota</taxon>
        <taxon>Metamonada</taxon>
        <taxon>Diplomonadida</taxon>
        <taxon>Hexamitidae</taxon>
        <taxon>Giardiinae</taxon>
        <taxon>Giardia</taxon>
    </lineage>
</organism>
<comment type="caution">
    <text evidence="4">The sequence shown here is derived from an EMBL/GenBank/DDBJ whole genome shotgun (WGS) entry which is preliminary data.</text>
</comment>
<keyword evidence="2" id="KW-0061">Asparagine biosynthesis</keyword>
<dbReference type="InterPro" id="IPR001962">
    <property type="entry name" value="Asn_synthase"/>
</dbReference>
<dbReference type="EMBL" id="AHHH01000034">
    <property type="protein sequence ID" value="ESU43919.1"/>
    <property type="molecule type" value="Genomic_DNA"/>
</dbReference>
<keyword evidence="1" id="KW-0028">Amino-acid biosynthesis</keyword>
<evidence type="ECO:0000256" key="1">
    <source>
        <dbReference type="ARBA" id="ARBA00022605"/>
    </source>
</evidence>
<accession>V6TZ77</accession>
<dbReference type="AlphaFoldDB" id="V6TZ77"/>
<dbReference type="PANTHER" id="PTHR45937:SF1">
    <property type="entry name" value="ASPARAGINE SYNTHETASE DOMAIN-CONTAINING PROTEIN 1"/>
    <property type="match status" value="1"/>
</dbReference>
<proteinExistence type="predicted"/>
<dbReference type="VEuPathDB" id="GiardiaDB:QR46_3836"/>
<dbReference type="InterPro" id="IPR014729">
    <property type="entry name" value="Rossmann-like_a/b/a_fold"/>
</dbReference>
<dbReference type="GO" id="GO:0006529">
    <property type="term" value="P:asparagine biosynthetic process"/>
    <property type="evidence" value="ECO:0007669"/>
    <property type="project" value="UniProtKB-KW"/>
</dbReference>
<dbReference type="CDD" id="cd01991">
    <property type="entry name" value="Asn_synthase_B_C"/>
    <property type="match status" value="1"/>
</dbReference>
<evidence type="ECO:0000313" key="4">
    <source>
        <dbReference type="EMBL" id="ESU43919.1"/>
    </source>
</evidence>
<name>V6TZ77_GIAIN</name>
<dbReference type="VEuPathDB" id="GiardiaDB:GL50581_2886"/>
<dbReference type="OrthoDB" id="10252281at2759"/>
<evidence type="ECO:0000256" key="2">
    <source>
        <dbReference type="ARBA" id="ARBA00022888"/>
    </source>
</evidence>
<sequence>MSVTLVAPTVSGSRPELLIDIANDSLFVHKLVEEPYVGCECVSPLAQLPHPLTLQALLRSGCDTAHNAGSTPVFVLILDREHQRIEVMTDHHSRVVLCYNRSGIYLRHRCRGFKGLAFVLPGHTIFSTILDTEHYIALKKHLPFDEIVPSLPQALQMHFEPDDNLVLRFLEILKDVLYGQLSRHAEIRILASGGIDSTLLVYMCANYILEKKTSRIELCNINFFEFAKDTIAFRSLCESPQLKGIMERCPSHIKATSISISEEKFRSSLQQVRDMIAPCPPTVMMLNLGSILFHATRQVDGSEIDTPIISGLGPDEYCGAYAALRNGDTCTWKASVKRACQALFERNITRESGVFSQIIYPYLDPMVTAFFAYLMEKERYDLLRNKKILRDAALILGVPSELSARPKQAAQFGSGCAKILKGGGYDTLYFQDLIPPGDDSLNHSVAKM</sequence>
<dbReference type="SUPFAM" id="SSF52402">
    <property type="entry name" value="Adenine nucleotide alpha hydrolases-like"/>
    <property type="match status" value="1"/>
</dbReference>
<dbReference type="VEuPathDB" id="GiardiaDB:DHA2_153806"/>
<evidence type="ECO:0000256" key="3">
    <source>
        <dbReference type="ARBA" id="ARBA00022962"/>
    </source>
</evidence>
<reference evidence="5" key="1">
    <citation type="submission" date="2012-02" db="EMBL/GenBank/DDBJ databases">
        <title>Genome sequencing of Giardia lamblia Genotypes A2 and B isolates (DH and GS) and comparative analysis with the genomes of Genotypes A1 and E (WB and Pig).</title>
        <authorList>
            <person name="Adam R."/>
            <person name="Dahlstrom E."/>
            <person name="Martens C."/>
            <person name="Bruno D."/>
            <person name="Barbian K."/>
            <person name="Porcella S.F."/>
            <person name="Nash T."/>
        </authorList>
    </citation>
    <scope>NUCLEOTIDE SEQUENCE</scope>
    <source>
        <strain evidence="5">GS</strain>
    </source>
</reference>
<evidence type="ECO:0000313" key="5">
    <source>
        <dbReference type="Proteomes" id="UP000018040"/>
    </source>
</evidence>
<dbReference type="GO" id="GO:0004066">
    <property type="term" value="F:asparagine synthase (glutamine-hydrolyzing) activity"/>
    <property type="evidence" value="ECO:0007669"/>
    <property type="project" value="InterPro"/>
</dbReference>
<protein>
    <submittedName>
        <fullName evidence="4">Asparagine synthetase [glutamine-hydrolyzing]</fullName>
    </submittedName>
</protein>
<dbReference type="Gene3D" id="3.40.50.620">
    <property type="entry name" value="HUPs"/>
    <property type="match status" value="1"/>
</dbReference>
<keyword evidence="3" id="KW-0315">Glutamine amidotransferase</keyword>
<dbReference type="VEuPathDB" id="GiardiaDB:GL50803_003372"/>
<dbReference type="Proteomes" id="UP000018040">
    <property type="component" value="Unassembled WGS sequence"/>
</dbReference>
<gene>
    <name evidence="4" type="ORF">GSB_152008</name>
</gene>
<dbReference type="InterPro" id="IPR051857">
    <property type="entry name" value="Asn_synthetase_domain"/>
</dbReference>